<evidence type="ECO:0000313" key="3">
    <source>
        <dbReference type="Proteomes" id="UP000177697"/>
    </source>
</evidence>
<feature type="transmembrane region" description="Helical" evidence="1">
    <location>
        <begin position="16"/>
        <end position="38"/>
    </location>
</feature>
<accession>A0A1G2V189</accession>
<dbReference type="InterPro" id="IPR043993">
    <property type="entry name" value="T4SS_pilin"/>
</dbReference>
<organism evidence="2 3">
    <name type="scientific">Candidatus Zambryskibacteria bacterium RIFOXYC1_FULL_39_10</name>
    <dbReference type="NCBI Taxonomy" id="1802779"/>
    <lineage>
        <taxon>Bacteria</taxon>
        <taxon>Candidatus Zambryskiibacteriota</taxon>
    </lineage>
</organism>
<dbReference type="AlphaFoldDB" id="A0A1G2V189"/>
<dbReference type="Pfam" id="PF18895">
    <property type="entry name" value="T4SS_pilin"/>
    <property type="match status" value="1"/>
</dbReference>
<keyword evidence="1" id="KW-0472">Membrane</keyword>
<keyword evidence="1" id="KW-1133">Transmembrane helix</keyword>
<evidence type="ECO:0000256" key="1">
    <source>
        <dbReference type="SAM" id="Phobius"/>
    </source>
</evidence>
<protein>
    <submittedName>
        <fullName evidence="2">Uncharacterized protein</fullName>
    </submittedName>
</protein>
<gene>
    <name evidence="2" type="ORF">A2431_03895</name>
</gene>
<feature type="transmembrane region" description="Helical" evidence="1">
    <location>
        <begin position="59"/>
        <end position="80"/>
    </location>
</feature>
<reference evidence="2 3" key="1">
    <citation type="journal article" date="2016" name="Nat. Commun.">
        <title>Thousands of microbial genomes shed light on interconnected biogeochemical processes in an aquifer system.</title>
        <authorList>
            <person name="Anantharaman K."/>
            <person name="Brown C.T."/>
            <person name="Hug L.A."/>
            <person name="Sharon I."/>
            <person name="Castelle C.J."/>
            <person name="Probst A.J."/>
            <person name="Thomas B.C."/>
            <person name="Singh A."/>
            <person name="Wilkins M.J."/>
            <person name="Karaoz U."/>
            <person name="Brodie E.L."/>
            <person name="Williams K.H."/>
            <person name="Hubbard S.S."/>
            <person name="Banfield J.F."/>
        </authorList>
    </citation>
    <scope>NUCLEOTIDE SEQUENCE [LARGE SCALE GENOMIC DNA]</scope>
</reference>
<sequence>MEAVAKTQGLKGIIEWFIDIGLVIIPFLGTVAFLVFVLGVARFIKASGNEKEVKDSKNLLIWGIIGLFVMVTIWGIIIFLKGEFGFTGGVGIPQIKF</sequence>
<name>A0A1G2V189_9BACT</name>
<dbReference type="EMBL" id="MHWW01000009">
    <property type="protein sequence ID" value="OHB15396.1"/>
    <property type="molecule type" value="Genomic_DNA"/>
</dbReference>
<proteinExistence type="predicted"/>
<keyword evidence="1" id="KW-0812">Transmembrane</keyword>
<dbReference type="Proteomes" id="UP000177697">
    <property type="component" value="Unassembled WGS sequence"/>
</dbReference>
<evidence type="ECO:0000313" key="2">
    <source>
        <dbReference type="EMBL" id="OHB15396.1"/>
    </source>
</evidence>
<comment type="caution">
    <text evidence="2">The sequence shown here is derived from an EMBL/GenBank/DDBJ whole genome shotgun (WGS) entry which is preliminary data.</text>
</comment>